<accession>A0A1H3ERV4</accession>
<comment type="pathway">
    <text evidence="4">One-carbon metabolism; methanogenesis from trimethylamine.</text>
</comment>
<evidence type="ECO:0000256" key="3">
    <source>
        <dbReference type="ARBA" id="ARBA00022679"/>
    </source>
</evidence>
<dbReference type="InterPro" id="IPR010426">
    <property type="entry name" value="MTTB_MeTrfase"/>
</dbReference>
<dbReference type="Pfam" id="PF06253">
    <property type="entry name" value="MTTB"/>
    <property type="match status" value="1"/>
</dbReference>
<dbReference type="UniPathway" id="UPA00645"/>
<dbReference type="GO" id="GO:0032259">
    <property type="term" value="P:methylation"/>
    <property type="evidence" value="ECO:0007669"/>
    <property type="project" value="UniProtKB-KW"/>
</dbReference>
<proteinExistence type="inferred from homology"/>
<keyword evidence="4" id="KW-0484">Methanogenesis</keyword>
<dbReference type="Proteomes" id="UP000199079">
    <property type="component" value="Unassembled WGS sequence"/>
</dbReference>
<dbReference type="GO" id="GO:0015948">
    <property type="term" value="P:methanogenesis"/>
    <property type="evidence" value="ECO:0007669"/>
    <property type="project" value="UniProtKB-UniRule"/>
</dbReference>
<gene>
    <name evidence="5" type="ORF">SAMN05216564_101571</name>
</gene>
<comment type="similarity">
    <text evidence="1 4">Belongs to the trimethylamine methyltransferase family.</text>
</comment>
<dbReference type="PIRSF" id="PIRSF037567">
    <property type="entry name" value="MTTB_MeTrfase"/>
    <property type="match status" value="1"/>
</dbReference>
<keyword evidence="2 5" id="KW-0489">Methyltransferase</keyword>
<keyword evidence="3 4" id="KW-0808">Transferase</keyword>
<name>A0A1H3ERV4_9EURY</name>
<protein>
    <recommendedName>
        <fullName evidence="4">Trimethylamine methyltransferase</fullName>
        <ecNumber evidence="4">2.1.1.250</ecNumber>
    </recommendedName>
</protein>
<dbReference type="GO" id="GO:0043834">
    <property type="term" value="F:trimethylamine methyltransferase activity"/>
    <property type="evidence" value="ECO:0007669"/>
    <property type="project" value="UniProtKB-EC"/>
</dbReference>
<evidence type="ECO:0000256" key="2">
    <source>
        <dbReference type="ARBA" id="ARBA00022603"/>
    </source>
</evidence>
<organism evidence="5 6">
    <name type="scientific">Halopenitus persicus</name>
    <dbReference type="NCBI Taxonomy" id="1048396"/>
    <lineage>
        <taxon>Archaea</taxon>
        <taxon>Methanobacteriati</taxon>
        <taxon>Methanobacteriota</taxon>
        <taxon>Stenosarchaea group</taxon>
        <taxon>Halobacteria</taxon>
        <taxon>Halobacteriales</taxon>
        <taxon>Haloferacaceae</taxon>
        <taxon>Halopenitus</taxon>
    </lineage>
</organism>
<dbReference type="InterPro" id="IPR038601">
    <property type="entry name" value="MttB-like_sf"/>
</dbReference>
<sequence length="484" mass="51148">MSIDPFGEAGIEAVHEASIRVLEELGVQLDHERARAVLRDHGATVDADDIVRIPGDLVAEAVDRAPASFTLHARNPDNDVVVGGEGPPVRAPGYGPATIHTAADGRRDARLADYERLTRLAQATDVITCAGYHLCQPADVERSDRHLAMLERSLTLSDKPVLGPTYGAERAREGLELVGIATDDPDLSRPVVAGLINTVPPRRIGTEMLAGLLAYADRRQPLVVSSFTMAGASGPPTLAAAMAQANAENLAAITLAQLVAPGTPVVYGVPSAVVDDRYGSLSIGGPESALFAAFAGRMAAHYGLPSRGGGSLSDAKRVDHQSGFESTLVGTATALGGVDFVLNAAGVLESYSAVSPEKFVLDCETLRAVDRLRDGIRVDAETLSLDRLAAVEPGGHFLEDLEPESATDPQFHRSAVVDKRSHEAWADDGARSAFESATDRVRELQESYDRPPMDEGIAREVAAYVDERTDLDPIAASGDEGTGR</sequence>
<comment type="catalytic activity">
    <reaction evidence="4">
        <text>Co(I)-[trimethylamine-specific corrinoid protein] + trimethylamine + H(+) = methyl-Co(III)-[trimethylamine-specific corrinoid protein] + dimethylamine</text>
        <dbReference type="Rhea" id="RHEA:39287"/>
        <dbReference type="Rhea" id="RHEA-COMP:11124"/>
        <dbReference type="Rhea" id="RHEA-COMP:11126"/>
        <dbReference type="ChEBI" id="CHEBI:15378"/>
        <dbReference type="ChEBI" id="CHEBI:58040"/>
        <dbReference type="ChEBI" id="CHEBI:58389"/>
        <dbReference type="ChEBI" id="CHEBI:85033"/>
        <dbReference type="ChEBI" id="CHEBI:85035"/>
        <dbReference type="EC" id="2.1.1.250"/>
    </reaction>
</comment>
<evidence type="ECO:0000313" key="6">
    <source>
        <dbReference type="Proteomes" id="UP000199079"/>
    </source>
</evidence>
<dbReference type="Gene3D" id="3.20.20.480">
    <property type="entry name" value="Trimethylamine methyltransferase-like"/>
    <property type="match status" value="1"/>
</dbReference>
<dbReference type="EMBL" id="FNPC01000001">
    <property type="protein sequence ID" value="SDX81482.1"/>
    <property type="molecule type" value="Genomic_DNA"/>
</dbReference>
<dbReference type="AlphaFoldDB" id="A0A1H3ERV4"/>
<reference evidence="6" key="1">
    <citation type="submission" date="2016-10" db="EMBL/GenBank/DDBJ databases">
        <authorList>
            <person name="Varghese N."/>
            <person name="Submissions S."/>
        </authorList>
    </citation>
    <scope>NUCLEOTIDE SEQUENCE [LARGE SCALE GENOMIC DNA]</scope>
    <source>
        <strain evidence="6">DC30,IBRC 10041,KCTC 4046</strain>
    </source>
</reference>
<evidence type="ECO:0000256" key="1">
    <source>
        <dbReference type="ARBA" id="ARBA00007137"/>
    </source>
</evidence>
<evidence type="ECO:0000256" key="4">
    <source>
        <dbReference type="PIRNR" id="PIRNR037567"/>
    </source>
</evidence>
<keyword evidence="6" id="KW-1185">Reference proteome</keyword>
<evidence type="ECO:0000313" key="5">
    <source>
        <dbReference type="EMBL" id="SDX81482.1"/>
    </source>
</evidence>
<dbReference type="EC" id="2.1.1.250" evidence="4"/>